<evidence type="ECO:0000313" key="2">
    <source>
        <dbReference type="Proteomes" id="UP001377168"/>
    </source>
</evidence>
<reference evidence="1" key="1">
    <citation type="submission" date="2024-03" db="EMBL/GenBank/DDBJ databases">
        <title>Novel Streptomyces species of biotechnological and ecological value are a feature of Machair soil.</title>
        <authorList>
            <person name="Prole J.R."/>
            <person name="Goodfellow M."/>
            <person name="Allenby N."/>
            <person name="Ward A.C."/>
        </authorList>
    </citation>
    <scope>NUCLEOTIDE SEQUENCE</scope>
    <source>
        <strain evidence="1">MS2.AVA.5</strain>
    </source>
</reference>
<dbReference type="EMBL" id="JBBKAJ010000022">
    <property type="protein sequence ID" value="MEJ8635013.1"/>
    <property type="molecule type" value="Genomic_DNA"/>
</dbReference>
<gene>
    <name evidence="1" type="ORF">WKI67_16635</name>
</gene>
<proteinExistence type="predicted"/>
<keyword evidence="2" id="KW-1185">Reference proteome</keyword>
<protein>
    <submittedName>
        <fullName evidence="1">Alcohol dehydrogenase</fullName>
    </submittedName>
</protein>
<dbReference type="Proteomes" id="UP001377168">
    <property type="component" value="Unassembled WGS sequence"/>
</dbReference>
<evidence type="ECO:0000313" key="1">
    <source>
        <dbReference type="EMBL" id="MEJ8635013.1"/>
    </source>
</evidence>
<organism evidence="1 2">
    <name type="scientific">Streptomyces achmelvichensis</name>
    <dbReference type="NCBI Taxonomy" id="3134111"/>
    <lineage>
        <taxon>Bacteria</taxon>
        <taxon>Bacillati</taxon>
        <taxon>Actinomycetota</taxon>
        <taxon>Actinomycetes</taxon>
        <taxon>Kitasatosporales</taxon>
        <taxon>Streptomycetaceae</taxon>
        <taxon>Streptomyces</taxon>
    </lineage>
</organism>
<accession>A0ACC6PU65</accession>
<comment type="caution">
    <text evidence="1">The sequence shown here is derived from an EMBL/GenBank/DDBJ whole genome shotgun (WGS) entry which is preliminary data.</text>
</comment>
<name>A0ACC6PU65_9ACTN</name>
<sequence length="340" mass="34790">MTMRVAQVASPGGPLEIAEREVPQPGPGHVRVAVEACGVCHSDVLFVNGMVPGLRFPVVAGHEIAGRIEQVGEGTYSGWKVGDRVGVGWFGGSCGHCTSCRQGDFIVCENLKVPGWAYDGGFADQVIAPADALARIPDALAATDAAPLGCAGVTTFNGLRRSSARPGDLVAVLGIGGLGHLGVKYAAAMGFETVAIARGAEKADFATELGAHHYIDSTAGTSVADALRALGGAKVVLATAANSGAITATVDGLRPLGELVVIGADSEPLGINPTQLLLSGKVVRGHPSGTSQDVQDTMAFSALHGIRPMIETVPLVEADEAYRKMLSGGARFRMVLTTAS</sequence>